<keyword evidence="5 7" id="KW-1133">Transmembrane helix</keyword>
<proteinExistence type="inferred from homology"/>
<comment type="caution">
    <text evidence="8">The sequence shown here is derived from an EMBL/GenBank/DDBJ whole genome shotgun (WGS) entry which is preliminary data.</text>
</comment>
<evidence type="ECO:0000313" key="8">
    <source>
        <dbReference type="EMBL" id="MDJ1649684.1"/>
    </source>
</evidence>
<keyword evidence="6 7" id="KW-0472">Membrane</keyword>
<feature type="transmembrane region" description="Helical" evidence="7">
    <location>
        <begin position="137"/>
        <end position="157"/>
    </location>
</feature>
<keyword evidence="3" id="KW-1003">Cell membrane</keyword>
<dbReference type="Proteomes" id="UP001232750">
    <property type="component" value="Unassembled WGS sequence"/>
</dbReference>
<dbReference type="Pfam" id="PF03916">
    <property type="entry name" value="NrfD"/>
    <property type="match status" value="1"/>
</dbReference>
<evidence type="ECO:0000256" key="6">
    <source>
        <dbReference type="ARBA" id="ARBA00023136"/>
    </source>
</evidence>
<dbReference type="RefSeq" id="WP_283831023.1">
    <property type="nucleotide sequence ID" value="NZ_JASJEU010000005.1"/>
</dbReference>
<evidence type="ECO:0000256" key="5">
    <source>
        <dbReference type="ARBA" id="ARBA00022989"/>
    </source>
</evidence>
<comment type="subcellular location">
    <subcellularLocation>
        <location evidence="1">Cell membrane</location>
        <topology evidence="1">Multi-pass membrane protein</topology>
    </subcellularLocation>
</comment>
<comment type="similarity">
    <text evidence="2">Belongs to the NrfD family.</text>
</comment>
<evidence type="ECO:0000256" key="2">
    <source>
        <dbReference type="ARBA" id="ARBA00008929"/>
    </source>
</evidence>
<gene>
    <name evidence="8" type="primary">nrfD</name>
    <name evidence="8" type="ORF">QNJ86_02620</name>
</gene>
<organism evidence="8 9">
    <name type="scientific">Gordonibacter faecis</name>
    <dbReference type="NCBI Taxonomy" id="3047475"/>
    <lineage>
        <taxon>Bacteria</taxon>
        <taxon>Bacillati</taxon>
        <taxon>Actinomycetota</taxon>
        <taxon>Coriobacteriia</taxon>
        <taxon>Eggerthellales</taxon>
        <taxon>Eggerthellaceae</taxon>
        <taxon>Gordonibacter</taxon>
    </lineage>
</organism>
<feature type="transmembrane region" description="Helical" evidence="7">
    <location>
        <begin position="209"/>
        <end position="230"/>
    </location>
</feature>
<evidence type="ECO:0000256" key="3">
    <source>
        <dbReference type="ARBA" id="ARBA00022475"/>
    </source>
</evidence>
<protein>
    <submittedName>
        <fullName evidence="8">Polysulfide reductase NrfD</fullName>
    </submittedName>
</protein>
<dbReference type="EMBL" id="JASJEU010000005">
    <property type="protein sequence ID" value="MDJ1649684.1"/>
    <property type="molecule type" value="Genomic_DNA"/>
</dbReference>
<name>A0ABT7DJI6_9ACTN</name>
<evidence type="ECO:0000256" key="7">
    <source>
        <dbReference type="SAM" id="Phobius"/>
    </source>
</evidence>
<dbReference type="PANTHER" id="PTHR34856:SF2">
    <property type="entry name" value="PROTEIN NRFD"/>
    <property type="match status" value="1"/>
</dbReference>
<keyword evidence="4 7" id="KW-0812">Transmembrane</keyword>
<feature type="transmembrane region" description="Helical" evidence="7">
    <location>
        <begin position="291"/>
        <end position="308"/>
    </location>
</feature>
<evidence type="ECO:0000313" key="9">
    <source>
        <dbReference type="Proteomes" id="UP001232750"/>
    </source>
</evidence>
<keyword evidence="9" id="KW-1185">Reference proteome</keyword>
<evidence type="ECO:0000256" key="1">
    <source>
        <dbReference type="ARBA" id="ARBA00004651"/>
    </source>
</evidence>
<reference evidence="8 9" key="1">
    <citation type="submission" date="2023-05" db="EMBL/GenBank/DDBJ databases">
        <title>Gordonibacter KGMB12511T sp. nov., isolated from faeces of healthy Korean.</title>
        <authorList>
            <person name="Kim H.S."/>
            <person name="Kim J.-S."/>
            <person name="Suh M.K."/>
            <person name="Eom M.K."/>
            <person name="Do H.E."/>
            <person name="Lee J.-S."/>
        </authorList>
    </citation>
    <scope>NUCLEOTIDE SEQUENCE [LARGE SCALE GENOMIC DNA]</scope>
    <source>
        <strain evidence="8 9">KGMB12511</strain>
    </source>
</reference>
<feature type="transmembrane region" description="Helical" evidence="7">
    <location>
        <begin position="260"/>
        <end position="284"/>
    </location>
</feature>
<feature type="transmembrane region" description="Helical" evidence="7">
    <location>
        <begin position="66"/>
        <end position="87"/>
    </location>
</feature>
<feature type="transmembrane region" description="Helical" evidence="7">
    <location>
        <begin position="169"/>
        <end position="189"/>
    </location>
</feature>
<feature type="transmembrane region" description="Helical" evidence="7">
    <location>
        <begin position="99"/>
        <end position="125"/>
    </location>
</feature>
<dbReference type="Gene3D" id="1.20.1630.10">
    <property type="entry name" value="Formate dehydrogenase/DMSO reductase domain"/>
    <property type="match status" value="1"/>
</dbReference>
<sequence>MLGPLIVCYLFLGGLGAGACFVLAVLGLLAPRVCVTVPREPGRASRQGRAVLCVPHSYRRFFAPSYTAALVALVLGVVCLLADVGRADRLLLLLVSPSFSFLAVGAWALVVCAVLALVCVLAWGGYARGLSFTLVRVLEAVLALVALAVMTYAGLLLQSLRAVPLWATPWLPVLFVLSALSCGVALVLATSQFTGSAQAFRSVLRRLALADVLVIVLEAATTATFLVMALSGTGGEFADTATAHALAASAQTLAYSEGSWVFWGGFVLVGLVIPLVLDCAFAYIRRSCPPLALTTAACVLVGGFALRYCVVEAGLHPLIAMATG</sequence>
<feature type="transmembrane region" description="Helical" evidence="7">
    <location>
        <begin position="6"/>
        <end position="29"/>
    </location>
</feature>
<accession>A0ABT7DJI6</accession>
<dbReference type="InterPro" id="IPR052049">
    <property type="entry name" value="Electron_transfer_protein"/>
</dbReference>
<dbReference type="InterPro" id="IPR005614">
    <property type="entry name" value="NrfD-like"/>
</dbReference>
<dbReference type="PANTHER" id="PTHR34856">
    <property type="entry name" value="PROTEIN NRFD"/>
    <property type="match status" value="1"/>
</dbReference>
<evidence type="ECO:0000256" key="4">
    <source>
        <dbReference type="ARBA" id="ARBA00022692"/>
    </source>
</evidence>